<dbReference type="InterPro" id="IPR058240">
    <property type="entry name" value="rSAM_sf"/>
</dbReference>
<evidence type="ECO:0000313" key="7">
    <source>
        <dbReference type="EMBL" id="WML91645.1"/>
    </source>
</evidence>
<comment type="cofactor">
    <cofactor evidence="1">
        <name>[4Fe-4S] cluster</name>
        <dbReference type="ChEBI" id="CHEBI:49883"/>
    </cofactor>
</comment>
<keyword evidence="4" id="KW-0408">Iron</keyword>
<evidence type="ECO:0000256" key="1">
    <source>
        <dbReference type="ARBA" id="ARBA00001966"/>
    </source>
</evidence>
<keyword evidence="5" id="KW-0411">Iron-sulfur</keyword>
<dbReference type="PANTHER" id="PTHR11228">
    <property type="entry name" value="RADICAL SAM DOMAIN PROTEIN"/>
    <property type="match status" value="1"/>
</dbReference>
<dbReference type="InterPro" id="IPR013785">
    <property type="entry name" value="Aldolase_TIM"/>
</dbReference>
<proteinExistence type="predicted"/>
<keyword evidence="8" id="KW-1185">Reference proteome</keyword>
<dbReference type="RefSeq" id="WP_308393226.1">
    <property type="nucleotide sequence ID" value="NZ_CP133218.1"/>
</dbReference>
<keyword evidence="3" id="KW-0479">Metal-binding</keyword>
<protein>
    <submittedName>
        <fullName evidence="7">Radical SAM protein</fullName>
    </submittedName>
</protein>
<dbReference type="SUPFAM" id="SSF102114">
    <property type="entry name" value="Radical SAM enzymes"/>
    <property type="match status" value="1"/>
</dbReference>
<evidence type="ECO:0000259" key="6">
    <source>
        <dbReference type="PROSITE" id="PS51918"/>
    </source>
</evidence>
<reference evidence="7 8" key="1">
    <citation type="submission" date="2023-08" db="EMBL/GenBank/DDBJ databases">
        <title>New molecular markers tilS and rpoB for phylogenetic and monitoring studies of the genus Thiothrix biodiversity.</title>
        <authorList>
            <person name="Ravin N.V."/>
            <person name="Smolyakov D."/>
            <person name="Markov N.D."/>
            <person name="Beletsky A.V."/>
            <person name="Mardanov A.V."/>
            <person name="Rudenko T.S."/>
            <person name="Grabovich M.Y."/>
        </authorList>
    </citation>
    <scope>NUCLEOTIDE SEQUENCE [LARGE SCALE GENOMIC DNA]</scope>
    <source>
        <strain evidence="7 8">MK1</strain>
    </source>
</reference>
<organism evidence="7 8">
    <name type="scientific">Thiothrix lacustris</name>
    <dbReference type="NCBI Taxonomy" id="525917"/>
    <lineage>
        <taxon>Bacteria</taxon>
        <taxon>Pseudomonadati</taxon>
        <taxon>Pseudomonadota</taxon>
        <taxon>Gammaproteobacteria</taxon>
        <taxon>Thiotrichales</taxon>
        <taxon>Thiotrichaceae</taxon>
        <taxon>Thiothrix</taxon>
    </lineage>
</organism>
<dbReference type="Proteomes" id="UP001236657">
    <property type="component" value="Chromosome"/>
</dbReference>
<dbReference type="Pfam" id="PF04055">
    <property type="entry name" value="Radical_SAM"/>
    <property type="match status" value="1"/>
</dbReference>
<accession>A0ABY9MSL2</accession>
<dbReference type="PROSITE" id="PS51918">
    <property type="entry name" value="RADICAL_SAM"/>
    <property type="match status" value="1"/>
</dbReference>
<evidence type="ECO:0000256" key="2">
    <source>
        <dbReference type="ARBA" id="ARBA00022691"/>
    </source>
</evidence>
<dbReference type="Gene3D" id="3.20.20.70">
    <property type="entry name" value="Aldolase class I"/>
    <property type="match status" value="1"/>
</dbReference>
<evidence type="ECO:0000256" key="3">
    <source>
        <dbReference type="ARBA" id="ARBA00022723"/>
    </source>
</evidence>
<dbReference type="CDD" id="cd01335">
    <property type="entry name" value="Radical_SAM"/>
    <property type="match status" value="1"/>
</dbReference>
<gene>
    <name evidence="7" type="ORF">RCF98_04720</name>
</gene>
<dbReference type="EMBL" id="CP133218">
    <property type="protein sequence ID" value="WML91645.1"/>
    <property type="molecule type" value="Genomic_DNA"/>
</dbReference>
<dbReference type="PANTHER" id="PTHR11228:SF35">
    <property type="entry name" value="MOLYBDENUM COFACTOR BIOSYNTHESIS PROTEIN A-RELATED"/>
    <property type="match status" value="1"/>
</dbReference>
<evidence type="ECO:0000256" key="4">
    <source>
        <dbReference type="ARBA" id="ARBA00023004"/>
    </source>
</evidence>
<feature type="domain" description="Radical SAM core" evidence="6">
    <location>
        <begin position="1"/>
        <end position="214"/>
    </location>
</feature>
<dbReference type="InterPro" id="IPR007197">
    <property type="entry name" value="rSAM"/>
</dbReference>
<dbReference type="SFLD" id="SFLDS00029">
    <property type="entry name" value="Radical_SAM"/>
    <property type="match status" value="1"/>
</dbReference>
<dbReference type="InterPro" id="IPR050377">
    <property type="entry name" value="Radical_SAM_PqqE_MftC-like"/>
</dbReference>
<keyword evidence="2" id="KW-0949">S-adenosyl-L-methionine</keyword>
<evidence type="ECO:0000313" key="8">
    <source>
        <dbReference type="Proteomes" id="UP001236657"/>
    </source>
</evidence>
<sequence length="256" mass="27965">MALKIRFLLTSRCTATCAYCHNEGQGKQGASLLRLSTISAILGKLAAAGIVPDEIILSGGEPTLHKQVGDIARQCKATGTHVSMDSHVGHPQLLQAALPYLDELKMHIDSFDPATQQASMGIDIHDVLTSIRHAQQFPALQLRVNHPLRDVQETAAFVARTRELGVDCKVIEMFGHDTCTANLRTVNWANLGYTRHADGEWLHADGKHRVFHKRCGAAHNQHDNTLFIGADGVRRALDSAVIGTADNFHTNMLQEG</sequence>
<name>A0ABY9MSL2_9GAMM</name>
<evidence type="ECO:0000256" key="5">
    <source>
        <dbReference type="ARBA" id="ARBA00023014"/>
    </source>
</evidence>